<keyword evidence="2" id="KW-0812">Transmembrane</keyword>
<evidence type="ECO:0000256" key="2">
    <source>
        <dbReference type="SAM" id="Phobius"/>
    </source>
</evidence>
<name>A0AAY5K5T4_ESOLU</name>
<feature type="compositionally biased region" description="Polar residues" evidence="1">
    <location>
        <begin position="1"/>
        <end position="14"/>
    </location>
</feature>
<keyword evidence="2" id="KW-1133">Transmembrane helix</keyword>
<dbReference type="AlphaFoldDB" id="A0AAY5K5T4"/>
<evidence type="ECO:0000313" key="3">
    <source>
        <dbReference type="Ensembl" id="ENSELUP00000084136.1"/>
    </source>
</evidence>
<dbReference type="Proteomes" id="UP000265140">
    <property type="component" value="Chromosome 7"/>
</dbReference>
<dbReference type="GeneTree" id="ENSGT00940000172086"/>
<keyword evidence="4" id="KW-1185">Reference proteome</keyword>
<dbReference type="SUPFAM" id="SSF47798">
    <property type="entry name" value="Barrier-to-autointegration factor, BAF"/>
    <property type="match status" value="1"/>
</dbReference>
<evidence type="ECO:0000256" key="1">
    <source>
        <dbReference type="SAM" id="MobiDB-lite"/>
    </source>
</evidence>
<protein>
    <submittedName>
        <fullName evidence="3">Uncharacterized protein</fullName>
    </submittedName>
</protein>
<dbReference type="Ensembl" id="ENSELUT00000093826.1">
    <property type="protein sequence ID" value="ENSELUP00000084136.1"/>
    <property type="gene ID" value="ENSELUG00000038278.1"/>
</dbReference>
<dbReference type="InterPro" id="IPR036617">
    <property type="entry name" value="BAF_sf"/>
</dbReference>
<dbReference type="Gene3D" id="1.10.150.40">
    <property type="entry name" value="Barrier-to-autointegration factor, BAF"/>
    <property type="match status" value="1"/>
</dbReference>
<proteinExistence type="predicted"/>
<reference evidence="3" key="2">
    <citation type="submission" date="2025-08" db="UniProtKB">
        <authorList>
            <consortium name="Ensembl"/>
        </authorList>
    </citation>
    <scope>IDENTIFICATION</scope>
</reference>
<dbReference type="SMART" id="SM01023">
    <property type="entry name" value="BAF"/>
    <property type="match status" value="1"/>
</dbReference>
<feature type="transmembrane region" description="Helical" evidence="2">
    <location>
        <begin position="96"/>
        <end position="115"/>
    </location>
</feature>
<reference evidence="3" key="3">
    <citation type="submission" date="2025-09" db="UniProtKB">
        <authorList>
            <consortium name="Ensembl"/>
        </authorList>
    </citation>
    <scope>IDENTIFICATION</scope>
</reference>
<feature type="region of interest" description="Disordered" evidence="1">
    <location>
        <begin position="1"/>
        <end position="90"/>
    </location>
</feature>
<evidence type="ECO:0000313" key="4">
    <source>
        <dbReference type="Proteomes" id="UP000265140"/>
    </source>
</evidence>
<organism evidence="3 4">
    <name type="scientific">Esox lucius</name>
    <name type="common">Northern pike</name>
    <dbReference type="NCBI Taxonomy" id="8010"/>
    <lineage>
        <taxon>Eukaryota</taxon>
        <taxon>Metazoa</taxon>
        <taxon>Chordata</taxon>
        <taxon>Craniata</taxon>
        <taxon>Vertebrata</taxon>
        <taxon>Euteleostomi</taxon>
        <taxon>Actinopterygii</taxon>
        <taxon>Neopterygii</taxon>
        <taxon>Teleostei</taxon>
        <taxon>Protacanthopterygii</taxon>
        <taxon>Esociformes</taxon>
        <taxon>Esocidae</taxon>
        <taxon>Esox</taxon>
    </lineage>
</organism>
<dbReference type="InterPro" id="IPR004122">
    <property type="entry name" value="BAF_prot"/>
</dbReference>
<dbReference type="Pfam" id="PF02961">
    <property type="entry name" value="SAM_BAF"/>
    <property type="match status" value="1"/>
</dbReference>
<sequence>MSGNNKGSHNPTTSQKHRNFVSEPMGNRSVRDVPGIGPVQGRRLEESGKPRQGPGPVSEESEGDLGGQRQAAERRPPRNERMGRQQHIDQKSHQKLLYILTLFFLFLLHSDYINFTFQSFSIYNIQTDVYLVCSS</sequence>
<keyword evidence="2" id="KW-0472">Membrane</keyword>
<dbReference type="GO" id="GO:0003677">
    <property type="term" value="F:DNA binding"/>
    <property type="evidence" value="ECO:0007669"/>
    <property type="project" value="InterPro"/>
</dbReference>
<accession>A0AAY5K5T4</accession>
<feature type="compositionally biased region" description="Basic and acidic residues" evidence="1">
    <location>
        <begin position="71"/>
        <end position="90"/>
    </location>
</feature>
<reference evidence="3 4" key="1">
    <citation type="submission" date="2020-02" db="EMBL/GenBank/DDBJ databases">
        <title>Esox lucius (northern pike) genome, fEsoLuc1, primary haplotype.</title>
        <authorList>
            <person name="Myers G."/>
            <person name="Karagic N."/>
            <person name="Meyer A."/>
            <person name="Pippel M."/>
            <person name="Reichard M."/>
            <person name="Winkler S."/>
            <person name="Tracey A."/>
            <person name="Sims Y."/>
            <person name="Howe K."/>
            <person name="Rhie A."/>
            <person name="Formenti G."/>
            <person name="Durbin R."/>
            <person name="Fedrigo O."/>
            <person name="Jarvis E.D."/>
        </authorList>
    </citation>
    <scope>NUCLEOTIDE SEQUENCE [LARGE SCALE GENOMIC DNA]</scope>
</reference>